<keyword evidence="10" id="KW-0239">DNA-directed DNA polymerase</keyword>
<dbReference type="InterPro" id="IPR027417">
    <property type="entry name" value="P-loop_NTPase"/>
</dbReference>
<dbReference type="PANTHER" id="PTHR11669">
    <property type="entry name" value="REPLICATION FACTOR C / DNA POLYMERASE III GAMMA-TAU SUBUNIT"/>
    <property type="match status" value="1"/>
</dbReference>
<gene>
    <name evidence="14" type="primary">dnaX</name>
    <name evidence="14" type="ORF">IAB44_09205</name>
</gene>
<evidence type="ECO:0000256" key="12">
    <source>
        <dbReference type="SAM" id="MobiDB-lite"/>
    </source>
</evidence>
<dbReference type="Gene3D" id="3.40.50.300">
    <property type="entry name" value="P-loop containing nucleotide triphosphate hydrolases"/>
    <property type="match status" value="1"/>
</dbReference>
<dbReference type="NCBIfam" id="NF004046">
    <property type="entry name" value="PRK05563.1"/>
    <property type="match status" value="1"/>
</dbReference>
<evidence type="ECO:0000256" key="8">
    <source>
        <dbReference type="ARBA" id="ARBA00022833"/>
    </source>
</evidence>
<proteinExistence type="inferred from homology"/>
<accession>A0A9D1ET29</accession>
<dbReference type="EC" id="2.7.7.7" evidence="2"/>
<dbReference type="SUPFAM" id="SSF52540">
    <property type="entry name" value="P-loop containing nucleoside triphosphate hydrolases"/>
    <property type="match status" value="1"/>
</dbReference>
<dbReference type="GO" id="GO:0009360">
    <property type="term" value="C:DNA polymerase III complex"/>
    <property type="evidence" value="ECO:0007669"/>
    <property type="project" value="InterPro"/>
</dbReference>
<organism evidence="14 15">
    <name type="scientific">Candidatus Limivivens intestinipullorum</name>
    <dbReference type="NCBI Taxonomy" id="2840858"/>
    <lineage>
        <taxon>Bacteria</taxon>
        <taxon>Bacillati</taxon>
        <taxon>Bacillota</taxon>
        <taxon>Clostridia</taxon>
        <taxon>Lachnospirales</taxon>
        <taxon>Lachnospiraceae</taxon>
        <taxon>Lachnospiraceae incertae sedis</taxon>
        <taxon>Candidatus Limivivens</taxon>
    </lineage>
</organism>
<evidence type="ECO:0000256" key="2">
    <source>
        <dbReference type="ARBA" id="ARBA00012417"/>
    </source>
</evidence>
<dbReference type="InterPro" id="IPR050238">
    <property type="entry name" value="DNA_Rep/Repair_Clamp_Loader"/>
</dbReference>
<dbReference type="InterPro" id="IPR045085">
    <property type="entry name" value="HLD_clamp_pol_III_gamma_tau"/>
</dbReference>
<comment type="similarity">
    <text evidence="1">Belongs to the DnaX/STICHEL family.</text>
</comment>
<dbReference type="CDD" id="cd00009">
    <property type="entry name" value="AAA"/>
    <property type="match status" value="1"/>
</dbReference>
<dbReference type="Gene3D" id="1.10.8.60">
    <property type="match status" value="1"/>
</dbReference>
<feature type="domain" description="AAA+ ATPase" evidence="13">
    <location>
        <begin position="37"/>
        <end position="179"/>
    </location>
</feature>
<keyword evidence="6" id="KW-0479">Metal-binding</keyword>
<reference evidence="14" key="1">
    <citation type="submission" date="2020-10" db="EMBL/GenBank/DDBJ databases">
        <authorList>
            <person name="Gilroy R."/>
        </authorList>
    </citation>
    <scope>NUCLEOTIDE SEQUENCE</scope>
    <source>
        <strain evidence="14">CHK190-19873</strain>
    </source>
</reference>
<dbReference type="EMBL" id="DVIQ01000052">
    <property type="protein sequence ID" value="HIS31704.1"/>
    <property type="molecule type" value="Genomic_DNA"/>
</dbReference>
<comment type="caution">
    <text evidence="14">The sequence shown here is derived from an EMBL/GenBank/DDBJ whole genome shotgun (WGS) entry which is preliminary data.</text>
</comment>
<comment type="catalytic activity">
    <reaction evidence="11">
        <text>DNA(n) + a 2'-deoxyribonucleoside 5'-triphosphate = DNA(n+1) + diphosphate</text>
        <dbReference type="Rhea" id="RHEA:22508"/>
        <dbReference type="Rhea" id="RHEA-COMP:17339"/>
        <dbReference type="Rhea" id="RHEA-COMP:17340"/>
        <dbReference type="ChEBI" id="CHEBI:33019"/>
        <dbReference type="ChEBI" id="CHEBI:61560"/>
        <dbReference type="ChEBI" id="CHEBI:173112"/>
        <dbReference type="EC" id="2.7.7.7"/>
    </reaction>
</comment>
<dbReference type="FunFam" id="3.40.50.300:FF:000014">
    <property type="entry name" value="DNA polymerase III subunit gamma/tau"/>
    <property type="match status" value="1"/>
</dbReference>
<dbReference type="NCBIfam" id="TIGR02397">
    <property type="entry name" value="dnaX_nterm"/>
    <property type="match status" value="1"/>
</dbReference>
<sequence>MSYTALYRKFRPDTFTDVKGQDHIVTTLKNQIMADRIGHAYLFCGTRGTGKTTIAKILAKAVNCEHPVDGNPCNECPTCKAIAAGTSMNVIEIDAASNNGVDNIREIRDEVAYSPTSGRFKVYIIDEVHMLSIGAFNALLKTLEEPPSYVIFILATTEVHKIPVTILSRCQRYDFRRIPMETIQERLEELVEAEHVEAEEKALRYIAKKADGGMRDALSLLDQCISFYLGQKLTYDNVLEVLGTVDNDEFSRLLREILAGNVAGAVKRLDELVMQGRDLGQFTTDFTWYLRNLMLLKASDECEDTLDVSTESLALLREEAGMVREDTLMRYIRIFSELSGQMRNAASKRVLLEVAVIKLCMPETETDEISVLERVRRLEAALMNGGWGQSGQGGPAPGYGGSASGYGGGPGTGYSGSAPGYGGGSVPGYDGAALSSGSGSASGYNGSAADYGYNGDSVGSAPGAGYGSTPGLESGPGGFDPAQGGCGGPAAGHGGPAGPFPMEAAAPEDLQRVMQNWRGIVNATHGRFRAALASAVPKFNADGEDGRLFVVFADFLAEPYLQNTEKKEELEQIIAGKIGKKVEVKFLLQADEHLSKEKLSRINVDNALKSIHAEIAIED</sequence>
<dbReference type="AlphaFoldDB" id="A0A9D1ET29"/>
<dbReference type="Gene3D" id="1.20.272.10">
    <property type="match status" value="1"/>
</dbReference>
<keyword evidence="8" id="KW-0862">Zinc</keyword>
<dbReference type="InterPro" id="IPR001270">
    <property type="entry name" value="ClpA/B"/>
</dbReference>
<dbReference type="PRINTS" id="PR00300">
    <property type="entry name" value="CLPPROTEASEA"/>
</dbReference>
<protein>
    <recommendedName>
        <fullName evidence="2">DNA-directed DNA polymerase</fullName>
        <ecNumber evidence="2">2.7.7.7</ecNumber>
    </recommendedName>
</protein>
<evidence type="ECO:0000256" key="3">
    <source>
        <dbReference type="ARBA" id="ARBA00022679"/>
    </source>
</evidence>
<name>A0A9D1ET29_9FIRM</name>
<evidence type="ECO:0000256" key="4">
    <source>
        <dbReference type="ARBA" id="ARBA00022695"/>
    </source>
</evidence>
<evidence type="ECO:0000256" key="6">
    <source>
        <dbReference type="ARBA" id="ARBA00022723"/>
    </source>
</evidence>
<evidence type="ECO:0000256" key="7">
    <source>
        <dbReference type="ARBA" id="ARBA00022741"/>
    </source>
</evidence>
<dbReference type="InterPro" id="IPR003593">
    <property type="entry name" value="AAA+_ATPase"/>
</dbReference>
<dbReference type="Proteomes" id="UP000823935">
    <property type="component" value="Unassembled WGS sequence"/>
</dbReference>
<dbReference type="InterPro" id="IPR022754">
    <property type="entry name" value="DNA_pol_III_gamma-3"/>
</dbReference>
<dbReference type="GO" id="GO:0003677">
    <property type="term" value="F:DNA binding"/>
    <property type="evidence" value="ECO:0007669"/>
    <property type="project" value="InterPro"/>
</dbReference>
<keyword evidence="3 14" id="KW-0808">Transferase</keyword>
<dbReference type="InterPro" id="IPR012763">
    <property type="entry name" value="DNA_pol_III_sug/sutau_N"/>
</dbReference>
<evidence type="ECO:0000256" key="10">
    <source>
        <dbReference type="ARBA" id="ARBA00022932"/>
    </source>
</evidence>
<evidence type="ECO:0000313" key="14">
    <source>
        <dbReference type="EMBL" id="HIS31704.1"/>
    </source>
</evidence>
<dbReference type="Pfam" id="PF22608">
    <property type="entry name" value="DNAX_ATPase_lid"/>
    <property type="match status" value="1"/>
</dbReference>
<dbReference type="Pfam" id="PF13177">
    <property type="entry name" value="DNA_pol3_delta2"/>
    <property type="match status" value="1"/>
</dbReference>
<dbReference type="PANTHER" id="PTHR11669:SF0">
    <property type="entry name" value="PROTEIN STICHEL-LIKE 2"/>
    <property type="match status" value="1"/>
</dbReference>
<evidence type="ECO:0000256" key="9">
    <source>
        <dbReference type="ARBA" id="ARBA00022840"/>
    </source>
</evidence>
<evidence type="ECO:0000256" key="1">
    <source>
        <dbReference type="ARBA" id="ARBA00006360"/>
    </source>
</evidence>
<dbReference type="GO" id="GO:0046872">
    <property type="term" value="F:metal ion binding"/>
    <property type="evidence" value="ECO:0007669"/>
    <property type="project" value="UniProtKB-KW"/>
</dbReference>
<evidence type="ECO:0000256" key="11">
    <source>
        <dbReference type="ARBA" id="ARBA00049244"/>
    </source>
</evidence>
<evidence type="ECO:0000313" key="15">
    <source>
        <dbReference type="Proteomes" id="UP000823935"/>
    </source>
</evidence>
<keyword evidence="7" id="KW-0547">Nucleotide-binding</keyword>
<keyword evidence="5" id="KW-0235">DNA replication</keyword>
<evidence type="ECO:0000259" key="13">
    <source>
        <dbReference type="SMART" id="SM00382"/>
    </source>
</evidence>
<reference evidence="14" key="2">
    <citation type="journal article" date="2021" name="PeerJ">
        <title>Extensive microbial diversity within the chicken gut microbiome revealed by metagenomics and culture.</title>
        <authorList>
            <person name="Gilroy R."/>
            <person name="Ravi A."/>
            <person name="Getino M."/>
            <person name="Pursley I."/>
            <person name="Horton D.L."/>
            <person name="Alikhan N.F."/>
            <person name="Baker D."/>
            <person name="Gharbi K."/>
            <person name="Hall N."/>
            <person name="Watson M."/>
            <person name="Adriaenssens E.M."/>
            <person name="Foster-Nyarko E."/>
            <person name="Jarju S."/>
            <person name="Secka A."/>
            <person name="Antonio M."/>
            <person name="Oren A."/>
            <person name="Chaudhuri R.R."/>
            <person name="La Ragione R."/>
            <person name="Hildebrand F."/>
            <person name="Pallen M.J."/>
        </authorList>
    </citation>
    <scope>NUCLEOTIDE SEQUENCE</scope>
    <source>
        <strain evidence="14">CHK190-19873</strain>
    </source>
</reference>
<dbReference type="SUPFAM" id="SSF48019">
    <property type="entry name" value="post-AAA+ oligomerization domain-like"/>
    <property type="match status" value="1"/>
</dbReference>
<evidence type="ECO:0000256" key="5">
    <source>
        <dbReference type="ARBA" id="ARBA00022705"/>
    </source>
</evidence>
<keyword evidence="4 14" id="KW-0548">Nucleotidyltransferase</keyword>
<dbReference type="CDD" id="cd18137">
    <property type="entry name" value="HLD_clamp_pol_III_gamma_tau"/>
    <property type="match status" value="1"/>
</dbReference>
<dbReference type="GO" id="GO:0003887">
    <property type="term" value="F:DNA-directed DNA polymerase activity"/>
    <property type="evidence" value="ECO:0007669"/>
    <property type="project" value="UniProtKB-KW"/>
</dbReference>
<dbReference type="GO" id="GO:0006261">
    <property type="term" value="P:DNA-templated DNA replication"/>
    <property type="evidence" value="ECO:0007669"/>
    <property type="project" value="TreeGrafter"/>
</dbReference>
<dbReference type="GO" id="GO:0005524">
    <property type="term" value="F:ATP binding"/>
    <property type="evidence" value="ECO:0007669"/>
    <property type="project" value="UniProtKB-KW"/>
</dbReference>
<dbReference type="InterPro" id="IPR008921">
    <property type="entry name" value="DNA_pol3_clamp-load_cplx_C"/>
</dbReference>
<keyword evidence="9" id="KW-0067">ATP-binding</keyword>
<dbReference type="FunFam" id="1.10.8.60:FF:000013">
    <property type="entry name" value="DNA polymerase III subunit gamma/tau"/>
    <property type="match status" value="1"/>
</dbReference>
<dbReference type="Pfam" id="PF12169">
    <property type="entry name" value="DNA_pol3_gamma3"/>
    <property type="match status" value="1"/>
</dbReference>
<dbReference type="SMART" id="SM00382">
    <property type="entry name" value="AAA"/>
    <property type="match status" value="1"/>
</dbReference>
<feature type="region of interest" description="Disordered" evidence="12">
    <location>
        <begin position="464"/>
        <end position="494"/>
    </location>
</feature>